<proteinExistence type="inferred from homology"/>
<name>A0A8X7Q989_BRACI</name>
<keyword evidence="2 3" id="KW-0175">Coiled coil</keyword>
<dbReference type="InterPro" id="IPR008545">
    <property type="entry name" value="Web"/>
</dbReference>
<dbReference type="Proteomes" id="UP000886595">
    <property type="component" value="Unassembled WGS sequence"/>
</dbReference>
<evidence type="ECO:0000256" key="3">
    <source>
        <dbReference type="SAM" id="Coils"/>
    </source>
</evidence>
<accession>A0A8X7Q989</accession>
<evidence type="ECO:0000313" key="4">
    <source>
        <dbReference type="EMBL" id="KAG2266036.1"/>
    </source>
</evidence>
<feature type="coiled-coil region" evidence="3">
    <location>
        <begin position="86"/>
        <end position="118"/>
    </location>
</feature>
<evidence type="ECO:0000313" key="5">
    <source>
        <dbReference type="Proteomes" id="UP000886595"/>
    </source>
</evidence>
<reference evidence="4 5" key="1">
    <citation type="submission" date="2020-02" db="EMBL/GenBank/DDBJ databases">
        <authorList>
            <person name="Ma Q."/>
            <person name="Huang Y."/>
            <person name="Song X."/>
            <person name="Pei D."/>
        </authorList>
    </citation>
    <scope>NUCLEOTIDE SEQUENCE [LARGE SCALE GENOMIC DNA]</scope>
    <source>
        <strain evidence="4">Sxm20200214</strain>
        <tissue evidence="4">Leaf</tissue>
    </source>
</reference>
<evidence type="ECO:0000256" key="1">
    <source>
        <dbReference type="ARBA" id="ARBA00005485"/>
    </source>
</evidence>
<dbReference type="AlphaFoldDB" id="A0A8X7Q989"/>
<gene>
    <name evidence="4" type="ORF">Bca52824_073115</name>
</gene>
<protein>
    <submittedName>
        <fullName evidence="4">Uncharacterized protein</fullName>
    </submittedName>
</protein>
<dbReference type="OrthoDB" id="10614171at2759"/>
<comment type="caution">
    <text evidence="4">The sequence shown here is derived from an EMBL/GenBank/DDBJ whole genome shotgun (WGS) entry which is preliminary data.</text>
</comment>
<comment type="similarity">
    <text evidence="1">Belongs to the WEB family.</text>
</comment>
<sequence length="162" mass="17750">MASSTFLLADLKSGGCATIVEARLWKGANVVKSVELTEVPDFLSTTQTSAHYLDGAQEEVFANIAQGYKKHISRVVMELDMTCSVIEELKLEVALAEKEQAKQDANVAKLRVKKMEGDSKNATGVLNNKCYTLECIIGRGKSNGGRLSLKQFHSDGLRRQTK</sequence>
<dbReference type="Pfam" id="PF05701">
    <property type="entry name" value="WEMBL"/>
    <property type="match status" value="1"/>
</dbReference>
<organism evidence="4 5">
    <name type="scientific">Brassica carinata</name>
    <name type="common">Ethiopian mustard</name>
    <name type="synonym">Abyssinian cabbage</name>
    <dbReference type="NCBI Taxonomy" id="52824"/>
    <lineage>
        <taxon>Eukaryota</taxon>
        <taxon>Viridiplantae</taxon>
        <taxon>Streptophyta</taxon>
        <taxon>Embryophyta</taxon>
        <taxon>Tracheophyta</taxon>
        <taxon>Spermatophyta</taxon>
        <taxon>Magnoliopsida</taxon>
        <taxon>eudicotyledons</taxon>
        <taxon>Gunneridae</taxon>
        <taxon>Pentapetalae</taxon>
        <taxon>rosids</taxon>
        <taxon>malvids</taxon>
        <taxon>Brassicales</taxon>
        <taxon>Brassicaceae</taxon>
        <taxon>Brassiceae</taxon>
        <taxon>Brassica</taxon>
    </lineage>
</organism>
<dbReference type="EMBL" id="JAAMPC010000014">
    <property type="protein sequence ID" value="KAG2266036.1"/>
    <property type="molecule type" value="Genomic_DNA"/>
</dbReference>
<evidence type="ECO:0000256" key="2">
    <source>
        <dbReference type="ARBA" id="ARBA00023054"/>
    </source>
</evidence>
<keyword evidence="5" id="KW-1185">Reference proteome</keyword>